<dbReference type="PROSITE" id="PS50082">
    <property type="entry name" value="WD_REPEATS_2"/>
    <property type="match status" value="3"/>
</dbReference>
<dbReference type="PROSITE" id="PS51195">
    <property type="entry name" value="Q_MOTIF"/>
    <property type="match status" value="1"/>
</dbReference>
<dbReference type="SMART" id="SM00487">
    <property type="entry name" value="DEXDc"/>
    <property type="match status" value="1"/>
</dbReference>
<dbReference type="OrthoDB" id="10259843at2759"/>
<dbReference type="PANTHER" id="PTHR47959:SF1">
    <property type="entry name" value="ATP-DEPENDENT RNA HELICASE DBPA"/>
    <property type="match status" value="1"/>
</dbReference>
<dbReference type="GO" id="GO:0005829">
    <property type="term" value="C:cytosol"/>
    <property type="evidence" value="ECO:0007669"/>
    <property type="project" value="TreeGrafter"/>
</dbReference>
<dbReference type="CDD" id="cd17947">
    <property type="entry name" value="DEADc_DDX27"/>
    <property type="match status" value="1"/>
</dbReference>
<dbReference type="Pfam" id="PF04564">
    <property type="entry name" value="U-box"/>
    <property type="match status" value="1"/>
</dbReference>
<feature type="short sequence motif" description="Q motif" evidence="14">
    <location>
        <begin position="551"/>
        <end position="579"/>
    </location>
</feature>
<keyword evidence="10" id="KW-0539">Nucleus</keyword>
<organism evidence="20 21">
    <name type="scientific">Clunio marinus</name>
    <dbReference type="NCBI Taxonomy" id="568069"/>
    <lineage>
        <taxon>Eukaryota</taxon>
        <taxon>Metazoa</taxon>
        <taxon>Ecdysozoa</taxon>
        <taxon>Arthropoda</taxon>
        <taxon>Hexapoda</taxon>
        <taxon>Insecta</taxon>
        <taxon>Pterygota</taxon>
        <taxon>Neoptera</taxon>
        <taxon>Endopterygota</taxon>
        <taxon>Diptera</taxon>
        <taxon>Nematocera</taxon>
        <taxon>Chironomoidea</taxon>
        <taxon>Chironomidae</taxon>
        <taxon>Clunio</taxon>
    </lineage>
</organism>
<feature type="domain" description="Helicase ATP-binding" evidence="16">
    <location>
        <begin position="582"/>
        <end position="757"/>
    </location>
</feature>
<feature type="repeat" description="WD" evidence="13">
    <location>
        <begin position="11"/>
        <end position="36"/>
    </location>
</feature>
<feature type="region of interest" description="Disordered" evidence="15">
    <location>
        <begin position="967"/>
        <end position="1051"/>
    </location>
</feature>
<evidence type="ECO:0000256" key="14">
    <source>
        <dbReference type="PROSITE-ProRule" id="PRU00552"/>
    </source>
</evidence>
<dbReference type="InterPro" id="IPR001680">
    <property type="entry name" value="WD40_rpt"/>
</dbReference>
<dbReference type="InterPro" id="IPR000629">
    <property type="entry name" value="RNA-helicase_DEAD-box_CS"/>
</dbReference>
<sequence length="1177" mass="132743">METNYQNFCRGSVIASSSVDGSVILWDIATGQKTDVLYQPNNESIRNCIFAPNGSVIVTSDDTGMISIFGQDKVLKKNIKGVHEETVPTLAFSKDSKILLTACSLGNVRMFFNDFEADVIEPDLLIDNAHDMGCASADFCKITRLDPVDANTTIYTLATSGNDNKIKIWRVFSIASSRPSRRNSSVGSTSQESRLNSRLISTTLQQHYAETATIFPTLYLNTECVHSFYAHGSSVTAVRFNTSGTLLFSGGFDRLIKIWNFQGSCLKTLGEHQRYINCIAINSDSTILASGSNDKTIQIWDITGSFTLDSQLANGLKSLLNALTTNELDVPADFICPITHEIMADPVMCEDGFSYERSAILEWFSKDKTTSPMTNSVLTSTTVYENEKLRRSIENYMKKSEMDLIKTIEDDEEIANLSEDSDLEIEYQPTKQKRIKNGHFENDFKFVSSASEYNKDTWDDLMKFVKKRTRGKVEDKIAKVIQSRKNDENDSESDDEGPPDEIELSDDELKHDNLRVKEKKGKKRKFLKQDEIIEDEKMEFDETPLSNGDVNSFYQMNLSRPLMKAIGVLGYTHPTPIQASTIPLALLGRDICGCAATGTGKTAAYMLPTLERLLYKPLSAASVTRVLVLVPTRELGAQVYQVAKQLSQFSNIDIGLAIGGLDVKAQESVLRQNPDVVIATPGRLIDHIKNTPSFTLDSIEVLILDEADRMLDENFAEQMKEIIQSCSKSRQTMLFSATMTEQVKDLASVSLSKPVRVFVNNNQTVAFNLRQEFIRVREGKEGDREPLLAALICRTFHDHCMVFVQTKKTAHRLRIILGLLGIKVGELHGDLSQAQRLESLKLFKDELIDVLVATDVAARGLDITGVKTVINFVMPITLEHYIHRVGRTARAGRAGISVSLAGEQERKIVKDIIKNAINPVKNRIIPPEIIEKYRKKLLALEVEVRNVYEEERAEKMLAQTEQQLSKTERKLKQGKNEVKESRQWFQTHKQRMEEKERLSIRPKDPEKESQKKVKKQKKKRGSDDESDLEDYIFKQRQNSGETKKKKDKKTIVVKSARAQARERALKDLEAASLTRAKMSKSFLKPKKLRTVDDSNKTPRNNSMMMKKKGNGSKFNFDMDTSKKGVKKLRYDATKMKRTQKKASGGVKTSQEKMKNRAGLNKSNKGKVFGRPKQKKQR</sequence>
<dbReference type="PROSITE" id="PS51194">
    <property type="entry name" value="HELICASE_CTER"/>
    <property type="match status" value="1"/>
</dbReference>
<comment type="catalytic activity">
    <reaction evidence="12">
        <text>ATP + H2O = ADP + phosphate + H(+)</text>
        <dbReference type="Rhea" id="RHEA:13065"/>
        <dbReference type="ChEBI" id="CHEBI:15377"/>
        <dbReference type="ChEBI" id="CHEBI:15378"/>
        <dbReference type="ChEBI" id="CHEBI:30616"/>
        <dbReference type="ChEBI" id="CHEBI:43474"/>
        <dbReference type="ChEBI" id="CHEBI:456216"/>
        <dbReference type="EC" id="3.6.4.13"/>
    </reaction>
</comment>
<dbReference type="GO" id="GO:0005524">
    <property type="term" value="F:ATP binding"/>
    <property type="evidence" value="ECO:0007669"/>
    <property type="project" value="UniProtKB-KW"/>
</dbReference>
<evidence type="ECO:0000256" key="3">
    <source>
        <dbReference type="ARBA" id="ARBA00022517"/>
    </source>
</evidence>
<evidence type="ECO:0000256" key="2">
    <source>
        <dbReference type="ARBA" id="ARBA00012552"/>
    </source>
</evidence>
<dbReference type="EMBL" id="CVRI01000006">
    <property type="protein sequence ID" value="CRK88228.1"/>
    <property type="molecule type" value="Genomic_DNA"/>
</dbReference>
<feature type="repeat" description="WD" evidence="13">
    <location>
        <begin position="228"/>
        <end position="262"/>
    </location>
</feature>
<dbReference type="SUPFAM" id="SSF50978">
    <property type="entry name" value="WD40 repeat-like"/>
    <property type="match status" value="1"/>
</dbReference>
<feature type="compositionally biased region" description="Basic residues" evidence="15">
    <location>
        <begin position="1163"/>
        <end position="1177"/>
    </location>
</feature>
<dbReference type="CDD" id="cd16655">
    <property type="entry name" value="RING-Ubox_WDSUB1-like"/>
    <property type="match status" value="1"/>
</dbReference>
<evidence type="ECO:0000256" key="5">
    <source>
        <dbReference type="ARBA" id="ARBA00022737"/>
    </source>
</evidence>
<gene>
    <name evidence="20" type="ORF">CLUMA_CG002009</name>
</gene>
<dbReference type="Gene3D" id="2.130.10.10">
    <property type="entry name" value="YVTN repeat-like/Quinoprotein amine dehydrogenase"/>
    <property type="match status" value="2"/>
</dbReference>
<comment type="subcellular location">
    <subcellularLocation>
        <location evidence="1">Nucleus</location>
        <location evidence="1">Nucleolus</location>
    </subcellularLocation>
</comment>
<evidence type="ECO:0000313" key="21">
    <source>
        <dbReference type="Proteomes" id="UP000183832"/>
    </source>
</evidence>
<dbReference type="AlphaFoldDB" id="A0A1J1HLD6"/>
<dbReference type="PROSITE" id="PS51192">
    <property type="entry name" value="HELICASE_ATP_BIND_1"/>
    <property type="match status" value="1"/>
</dbReference>
<dbReference type="SMART" id="SM00490">
    <property type="entry name" value="HELICc"/>
    <property type="match status" value="1"/>
</dbReference>
<dbReference type="GO" id="GO:0010468">
    <property type="term" value="P:regulation of gene expression"/>
    <property type="evidence" value="ECO:0007669"/>
    <property type="project" value="UniProtKB-ARBA"/>
</dbReference>
<keyword evidence="5" id="KW-0677">Repeat</keyword>
<evidence type="ECO:0000259" key="18">
    <source>
        <dbReference type="PROSITE" id="PS51195"/>
    </source>
</evidence>
<dbReference type="InterPro" id="IPR050079">
    <property type="entry name" value="DEAD_box_RNA_helicase"/>
</dbReference>
<evidence type="ECO:0000259" key="16">
    <source>
        <dbReference type="PROSITE" id="PS51192"/>
    </source>
</evidence>
<dbReference type="GO" id="GO:0006364">
    <property type="term" value="P:rRNA processing"/>
    <property type="evidence" value="ECO:0007669"/>
    <property type="project" value="UniProtKB-ARBA"/>
</dbReference>
<dbReference type="GO" id="GO:0003676">
    <property type="term" value="F:nucleic acid binding"/>
    <property type="evidence" value="ECO:0007669"/>
    <property type="project" value="InterPro"/>
</dbReference>
<comment type="similarity">
    <text evidence="11">Belongs to the DEAD box helicase family. DDX27/DRS1 subfamily.</text>
</comment>
<dbReference type="SUPFAM" id="SSF57850">
    <property type="entry name" value="RING/U-box"/>
    <property type="match status" value="1"/>
</dbReference>
<evidence type="ECO:0000256" key="8">
    <source>
        <dbReference type="ARBA" id="ARBA00022806"/>
    </source>
</evidence>
<dbReference type="Pfam" id="PF00400">
    <property type="entry name" value="WD40"/>
    <property type="match status" value="2"/>
</dbReference>
<dbReference type="SMART" id="SM00320">
    <property type="entry name" value="WD40"/>
    <property type="match status" value="5"/>
</dbReference>
<name>A0A1J1HLD6_9DIPT</name>
<dbReference type="PROSITE" id="PS00678">
    <property type="entry name" value="WD_REPEATS_1"/>
    <property type="match status" value="2"/>
</dbReference>
<reference evidence="20 21" key="1">
    <citation type="submission" date="2015-04" db="EMBL/GenBank/DDBJ databases">
        <authorList>
            <person name="Syromyatnikov M.Y."/>
            <person name="Popov V.N."/>
        </authorList>
    </citation>
    <scope>NUCLEOTIDE SEQUENCE [LARGE SCALE GENOMIC DNA]</scope>
</reference>
<dbReference type="Gene3D" id="3.40.50.300">
    <property type="entry name" value="P-loop containing nucleotide triphosphate hydrolases"/>
    <property type="match status" value="2"/>
</dbReference>
<evidence type="ECO:0000256" key="12">
    <source>
        <dbReference type="ARBA" id="ARBA00047984"/>
    </source>
</evidence>
<dbReference type="GO" id="GO:0004842">
    <property type="term" value="F:ubiquitin-protein transferase activity"/>
    <property type="evidence" value="ECO:0007669"/>
    <property type="project" value="InterPro"/>
</dbReference>
<dbReference type="InterPro" id="IPR027417">
    <property type="entry name" value="P-loop_NTPase"/>
</dbReference>
<dbReference type="InterPro" id="IPR013083">
    <property type="entry name" value="Znf_RING/FYVE/PHD"/>
</dbReference>
<feature type="domain" description="Helicase C-terminal" evidence="17">
    <location>
        <begin position="768"/>
        <end position="938"/>
    </location>
</feature>
<evidence type="ECO:0000256" key="4">
    <source>
        <dbReference type="ARBA" id="ARBA00022574"/>
    </source>
</evidence>
<evidence type="ECO:0000256" key="7">
    <source>
        <dbReference type="ARBA" id="ARBA00022801"/>
    </source>
</evidence>
<keyword evidence="8" id="KW-0347">Helicase</keyword>
<dbReference type="InterPro" id="IPR014001">
    <property type="entry name" value="Helicase_ATP-bd"/>
</dbReference>
<evidence type="ECO:0000256" key="11">
    <source>
        <dbReference type="ARBA" id="ARBA00043999"/>
    </source>
</evidence>
<dbReference type="Pfam" id="PF00270">
    <property type="entry name" value="DEAD"/>
    <property type="match status" value="1"/>
</dbReference>
<dbReference type="Proteomes" id="UP000183832">
    <property type="component" value="Unassembled WGS sequence"/>
</dbReference>
<dbReference type="FunFam" id="3.40.50.300:FF:000842">
    <property type="entry name" value="ATP-dependent RNA helicase DRS1"/>
    <property type="match status" value="1"/>
</dbReference>
<dbReference type="InterPro" id="IPR015943">
    <property type="entry name" value="WD40/YVTN_repeat-like_dom_sf"/>
</dbReference>
<dbReference type="EC" id="3.6.4.13" evidence="2"/>
<evidence type="ECO:0000313" key="20">
    <source>
        <dbReference type="EMBL" id="CRK88228.1"/>
    </source>
</evidence>
<evidence type="ECO:0000259" key="17">
    <source>
        <dbReference type="PROSITE" id="PS51194"/>
    </source>
</evidence>
<dbReference type="CDD" id="cd18787">
    <property type="entry name" value="SF2_C_DEAD"/>
    <property type="match status" value="1"/>
</dbReference>
<evidence type="ECO:0000256" key="9">
    <source>
        <dbReference type="ARBA" id="ARBA00022840"/>
    </source>
</evidence>
<feature type="region of interest" description="Disordered" evidence="15">
    <location>
        <begin position="1080"/>
        <end position="1177"/>
    </location>
</feature>
<keyword evidence="21" id="KW-1185">Reference proteome</keyword>
<dbReference type="InterPro" id="IPR001650">
    <property type="entry name" value="Helicase_C-like"/>
</dbReference>
<feature type="region of interest" description="Disordered" evidence="15">
    <location>
        <begin position="481"/>
        <end position="509"/>
    </location>
</feature>
<proteinExistence type="inferred from homology"/>
<dbReference type="STRING" id="568069.A0A1J1HLD6"/>
<feature type="domain" description="U-box" evidence="19">
    <location>
        <begin position="329"/>
        <end position="403"/>
    </location>
</feature>
<keyword evidence="9" id="KW-0067">ATP-binding</keyword>
<accession>A0A1J1HLD6</accession>
<dbReference type="InterPro" id="IPR019775">
    <property type="entry name" value="WD40_repeat_CS"/>
</dbReference>
<evidence type="ECO:0000256" key="15">
    <source>
        <dbReference type="SAM" id="MobiDB-lite"/>
    </source>
</evidence>
<evidence type="ECO:0000256" key="10">
    <source>
        <dbReference type="ARBA" id="ARBA00023242"/>
    </source>
</evidence>
<dbReference type="InterPro" id="IPR011545">
    <property type="entry name" value="DEAD/DEAH_box_helicase_dom"/>
</dbReference>
<dbReference type="SMART" id="SM00504">
    <property type="entry name" value="Ubox"/>
    <property type="match status" value="1"/>
</dbReference>
<protein>
    <recommendedName>
        <fullName evidence="2">RNA helicase</fullName>
        <ecNumber evidence="2">3.6.4.13</ecNumber>
    </recommendedName>
</protein>
<feature type="repeat" description="WD" evidence="13">
    <location>
        <begin position="269"/>
        <end position="310"/>
    </location>
</feature>
<dbReference type="GO" id="GO:0003724">
    <property type="term" value="F:RNA helicase activity"/>
    <property type="evidence" value="ECO:0007669"/>
    <property type="project" value="UniProtKB-EC"/>
</dbReference>
<dbReference type="PROSITE" id="PS50294">
    <property type="entry name" value="WD_REPEATS_REGION"/>
    <property type="match status" value="2"/>
</dbReference>
<dbReference type="PROSITE" id="PS51698">
    <property type="entry name" value="U_BOX"/>
    <property type="match status" value="1"/>
</dbReference>
<dbReference type="SUPFAM" id="SSF52540">
    <property type="entry name" value="P-loop containing nucleoside triphosphate hydrolases"/>
    <property type="match status" value="1"/>
</dbReference>
<dbReference type="GO" id="GO:0005730">
    <property type="term" value="C:nucleolus"/>
    <property type="evidence" value="ECO:0007669"/>
    <property type="project" value="UniProtKB-SubCell"/>
</dbReference>
<dbReference type="InterPro" id="IPR036322">
    <property type="entry name" value="WD40_repeat_dom_sf"/>
</dbReference>
<keyword evidence="4 13" id="KW-0853">WD repeat</keyword>
<feature type="domain" description="DEAD-box RNA helicase Q" evidence="18">
    <location>
        <begin position="551"/>
        <end position="579"/>
    </location>
</feature>
<keyword evidence="3" id="KW-0690">Ribosome biogenesis</keyword>
<evidence type="ECO:0000259" key="19">
    <source>
        <dbReference type="PROSITE" id="PS51698"/>
    </source>
</evidence>
<dbReference type="Pfam" id="PF00271">
    <property type="entry name" value="Helicase_C"/>
    <property type="match status" value="1"/>
</dbReference>
<dbReference type="GO" id="GO:0016787">
    <property type="term" value="F:hydrolase activity"/>
    <property type="evidence" value="ECO:0007669"/>
    <property type="project" value="UniProtKB-KW"/>
</dbReference>
<dbReference type="PRINTS" id="PR00320">
    <property type="entry name" value="GPROTEINBRPT"/>
</dbReference>
<dbReference type="InterPro" id="IPR003613">
    <property type="entry name" value="Ubox_domain"/>
</dbReference>
<keyword evidence="7" id="KW-0378">Hydrolase</keyword>
<keyword evidence="6" id="KW-0547">Nucleotide-binding</keyword>
<dbReference type="Gene3D" id="3.30.40.10">
    <property type="entry name" value="Zinc/RING finger domain, C3HC4 (zinc finger)"/>
    <property type="match status" value="1"/>
</dbReference>
<dbReference type="PANTHER" id="PTHR47959">
    <property type="entry name" value="ATP-DEPENDENT RNA HELICASE RHLE-RELATED"/>
    <property type="match status" value="1"/>
</dbReference>
<feature type="compositionally biased region" description="Acidic residues" evidence="15">
    <location>
        <begin position="489"/>
        <end position="506"/>
    </location>
</feature>
<feature type="compositionally biased region" description="Basic and acidic residues" evidence="15">
    <location>
        <begin position="967"/>
        <end position="982"/>
    </location>
</feature>
<dbReference type="InterPro" id="IPR014014">
    <property type="entry name" value="RNA_helicase_DEAD_Q_motif"/>
</dbReference>
<feature type="compositionally biased region" description="Basic and acidic residues" evidence="15">
    <location>
        <begin position="990"/>
        <end position="1011"/>
    </location>
</feature>
<evidence type="ECO:0000256" key="1">
    <source>
        <dbReference type="ARBA" id="ARBA00004604"/>
    </source>
</evidence>
<dbReference type="InterPro" id="IPR020472">
    <property type="entry name" value="WD40_PAC1"/>
</dbReference>
<evidence type="ECO:0000256" key="13">
    <source>
        <dbReference type="PROSITE-ProRule" id="PRU00221"/>
    </source>
</evidence>
<dbReference type="PROSITE" id="PS00039">
    <property type="entry name" value="DEAD_ATP_HELICASE"/>
    <property type="match status" value="1"/>
</dbReference>
<evidence type="ECO:0000256" key="6">
    <source>
        <dbReference type="ARBA" id="ARBA00022741"/>
    </source>
</evidence>
<dbReference type="GO" id="GO:0016567">
    <property type="term" value="P:protein ubiquitination"/>
    <property type="evidence" value="ECO:0007669"/>
    <property type="project" value="InterPro"/>
</dbReference>